<comment type="pathway">
    <text evidence="7">Photosynthesis; C4 acid pathway.</text>
</comment>
<keyword evidence="5" id="KW-0663">Pyridoxal phosphate</keyword>
<evidence type="ECO:0000256" key="11">
    <source>
        <dbReference type="ARBA" id="ARBA00074121"/>
    </source>
</evidence>
<proteinExistence type="inferred from homology"/>
<organism evidence="13 14">
    <name type="scientific">Paspalum notatum var. saurae</name>
    <dbReference type="NCBI Taxonomy" id="547442"/>
    <lineage>
        <taxon>Eukaryota</taxon>
        <taxon>Viridiplantae</taxon>
        <taxon>Streptophyta</taxon>
        <taxon>Embryophyta</taxon>
        <taxon>Tracheophyta</taxon>
        <taxon>Spermatophyta</taxon>
        <taxon>Magnoliopsida</taxon>
        <taxon>Liliopsida</taxon>
        <taxon>Poales</taxon>
        <taxon>Poaceae</taxon>
        <taxon>PACMAD clade</taxon>
        <taxon>Panicoideae</taxon>
        <taxon>Andropogonodae</taxon>
        <taxon>Paspaleae</taxon>
        <taxon>Paspalinae</taxon>
        <taxon>Paspalum</taxon>
    </lineage>
</organism>
<dbReference type="GO" id="GO:0030170">
    <property type="term" value="F:pyridoxal phosphate binding"/>
    <property type="evidence" value="ECO:0007669"/>
    <property type="project" value="InterPro"/>
</dbReference>
<evidence type="ECO:0000313" key="14">
    <source>
        <dbReference type="Proteomes" id="UP001341281"/>
    </source>
</evidence>
<feature type="domain" description="Aminotransferase class I/classII large" evidence="12">
    <location>
        <begin position="112"/>
        <end position="455"/>
    </location>
</feature>
<dbReference type="FunFam" id="3.90.1150.10:FF:000151">
    <property type="entry name" value="Alanine aminotransferase 2"/>
    <property type="match status" value="1"/>
</dbReference>
<comment type="pathway">
    <text evidence="6">Amino-acid degradation; L-alanine degradation via transaminase pathway; pyruvate from L-alanine: step 1/1.</text>
</comment>
<evidence type="ECO:0000256" key="3">
    <source>
        <dbReference type="ARBA" id="ARBA00022576"/>
    </source>
</evidence>
<accession>A0AAQ3SQE6</accession>
<keyword evidence="3" id="KW-0032">Aminotransferase</keyword>
<name>A0AAQ3SQE6_PASNO</name>
<dbReference type="PANTHER" id="PTHR11751">
    <property type="entry name" value="ALANINE AMINOTRANSFERASE"/>
    <property type="match status" value="1"/>
</dbReference>
<dbReference type="InterPro" id="IPR015421">
    <property type="entry name" value="PyrdxlP-dep_Trfase_major"/>
</dbReference>
<dbReference type="PANTHER" id="PTHR11751:SF409">
    <property type="entry name" value="ALANINE TRANSAMINASE"/>
    <property type="match status" value="1"/>
</dbReference>
<sequence>MPPCALTVDSLNPKVLALADHVGEDAIARRAQCIRKEIETKPGSHPFDEIICCSLSNPQSMGQQPNKFLREVLALCDYPHLLEQSETITLFSSDAIARARATLDLFPGRATGAYRLRDVIAAGIASRDNFPCNAQDIFLTDGAAPPVHMMMHLLIRDQKDGILCPIPSHSLYKSSMVLQGATLVPYYLDESSGWGVSISDLKRQLAGARSMGIVVRGLVVINPGNPTGHVLDEENQRQIVEFCRNEDLVLLADEVYQENIYTREKKFHSFKKIARSMGYGEGDISLVSFHSVSNGYYGECGRRGGYMEVTGFNSEVKKQVYKVASLSSCSNISGQILMSLVMNPPKVGDESYTSYQAERDSILSSFARSAEAMVCAFNRLERVTCSKAEGAMFVFPSVRLPKKAIDAAEYSKTEPDVFYALRLLENTGIVVVPGSVFGQIHGTWHFRCTILPQDEKTQLIISRFDSPSPSSMAALRCYYSSSSVTIVPRWKSLRKTMIRASMQGCSSSESKKSPNSVSFTGKVNKVYEDKNMGILCYTDENGELICEGLDEGPRLTWQDMEKLNMEKQTKKQEDQRQRTTLPIVGTIDWRSLQAAVSMGKN</sequence>
<evidence type="ECO:0000256" key="5">
    <source>
        <dbReference type="ARBA" id="ARBA00022898"/>
    </source>
</evidence>
<dbReference type="Proteomes" id="UP001341281">
    <property type="component" value="Chromosome 02"/>
</dbReference>
<dbReference type="SUPFAM" id="SSF53383">
    <property type="entry name" value="PLP-dependent transferases"/>
    <property type="match status" value="1"/>
</dbReference>
<dbReference type="InterPro" id="IPR015422">
    <property type="entry name" value="PyrdxlP-dep_Trfase_small"/>
</dbReference>
<dbReference type="Pfam" id="PF00155">
    <property type="entry name" value="Aminotran_1_2"/>
    <property type="match status" value="1"/>
</dbReference>
<dbReference type="CDD" id="cd00609">
    <property type="entry name" value="AAT_like"/>
    <property type="match status" value="1"/>
</dbReference>
<evidence type="ECO:0000256" key="9">
    <source>
        <dbReference type="ARBA" id="ARBA00026106"/>
    </source>
</evidence>
<dbReference type="Gene3D" id="3.40.640.10">
    <property type="entry name" value="Type I PLP-dependent aspartate aminotransferase-like (Major domain)"/>
    <property type="match status" value="1"/>
</dbReference>
<evidence type="ECO:0000259" key="12">
    <source>
        <dbReference type="Pfam" id="PF00155"/>
    </source>
</evidence>
<dbReference type="EC" id="2.6.1.2" evidence="9"/>
<evidence type="ECO:0000313" key="13">
    <source>
        <dbReference type="EMBL" id="WVZ58747.1"/>
    </source>
</evidence>
<gene>
    <name evidence="13" type="ORF">U9M48_008986</name>
</gene>
<dbReference type="AlphaFoldDB" id="A0AAQ3SQE6"/>
<dbReference type="FunFam" id="1.10.287.1970:FF:000001">
    <property type="entry name" value="Alanine aminotransferase 2"/>
    <property type="match status" value="1"/>
</dbReference>
<dbReference type="EMBL" id="CP144746">
    <property type="protein sequence ID" value="WVZ58747.1"/>
    <property type="molecule type" value="Genomic_DNA"/>
</dbReference>
<dbReference type="EMBL" id="CP144746">
    <property type="protein sequence ID" value="WVZ58746.1"/>
    <property type="molecule type" value="Genomic_DNA"/>
</dbReference>
<dbReference type="InterPro" id="IPR015424">
    <property type="entry name" value="PyrdxlP-dep_Trfase"/>
</dbReference>
<evidence type="ECO:0000256" key="2">
    <source>
        <dbReference type="ARBA" id="ARBA00011738"/>
    </source>
</evidence>
<keyword evidence="14" id="KW-1185">Reference proteome</keyword>
<evidence type="ECO:0000256" key="1">
    <source>
        <dbReference type="ARBA" id="ARBA00001933"/>
    </source>
</evidence>
<dbReference type="Gene3D" id="1.10.287.1970">
    <property type="match status" value="1"/>
</dbReference>
<evidence type="ECO:0000256" key="10">
    <source>
        <dbReference type="ARBA" id="ARBA00059319"/>
    </source>
</evidence>
<reference evidence="13 14" key="1">
    <citation type="submission" date="2024-02" db="EMBL/GenBank/DDBJ databases">
        <title>High-quality chromosome-scale genome assembly of Pensacola bahiagrass (Paspalum notatum Flugge var. saurae).</title>
        <authorList>
            <person name="Vega J.M."/>
            <person name="Podio M."/>
            <person name="Orjuela J."/>
            <person name="Siena L.A."/>
            <person name="Pessino S.C."/>
            <person name="Combes M.C."/>
            <person name="Mariac C."/>
            <person name="Albertini E."/>
            <person name="Pupilli F."/>
            <person name="Ortiz J.P.A."/>
            <person name="Leblanc O."/>
        </authorList>
    </citation>
    <scope>NUCLEOTIDE SEQUENCE [LARGE SCALE GENOMIC DNA]</scope>
    <source>
        <strain evidence="13">R1</strain>
        <tissue evidence="13">Leaf</tissue>
    </source>
</reference>
<comment type="function">
    <text evidence="10">Transfer of C3 units between the cytosol of mesophyll and bundle sheath cells to maintain a nitrogen-carbon balance in the C4-dicarboxylic pathway.</text>
</comment>
<comment type="subunit">
    <text evidence="2">Homodimer.</text>
</comment>
<dbReference type="Gene3D" id="3.90.1150.10">
    <property type="entry name" value="Aspartate Aminotransferase, domain 1"/>
    <property type="match status" value="1"/>
</dbReference>
<keyword evidence="4" id="KW-0808">Transferase</keyword>
<dbReference type="InterPro" id="IPR045088">
    <property type="entry name" value="ALAT1/2-like"/>
</dbReference>
<protein>
    <recommendedName>
        <fullName evidence="11">Alanine aminotransferase 2</fullName>
        <ecNumber evidence="9">2.6.1.2</ecNumber>
    </recommendedName>
</protein>
<comment type="cofactor">
    <cofactor evidence="1">
        <name>pyridoxal 5'-phosphate</name>
        <dbReference type="ChEBI" id="CHEBI:597326"/>
    </cofactor>
</comment>
<evidence type="ECO:0000256" key="4">
    <source>
        <dbReference type="ARBA" id="ARBA00022679"/>
    </source>
</evidence>
<dbReference type="FunFam" id="3.40.640.10:FF:000012">
    <property type="entry name" value="alanine aminotransferase 2"/>
    <property type="match status" value="1"/>
</dbReference>
<evidence type="ECO:0000256" key="6">
    <source>
        <dbReference type="ARBA" id="ARBA00025708"/>
    </source>
</evidence>
<dbReference type="InterPro" id="IPR004839">
    <property type="entry name" value="Aminotransferase_I/II_large"/>
</dbReference>
<comment type="similarity">
    <text evidence="8">Belongs to the class-I pyridoxal-phosphate-dependent aminotransferase family. Alanine aminotransferase subfamily.</text>
</comment>
<dbReference type="GO" id="GO:0004021">
    <property type="term" value="F:L-alanine:2-oxoglutarate aminotransferase activity"/>
    <property type="evidence" value="ECO:0007669"/>
    <property type="project" value="UniProtKB-EC"/>
</dbReference>
<evidence type="ECO:0000256" key="7">
    <source>
        <dbReference type="ARBA" id="ARBA00025709"/>
    </source>
</evidence>
<evidence type="ECO:0000256" key="8">
    <source>
        <dbReference type="ARBA" id="ARBA00025785"/>
    </source>
</evidence>